<dbReference type="PROSITE" id="PS01081">
    <property type="entry name" value="HTH_TETR_1"/>
    <property type="match status" value="1"/>
</dbReference>
<evidence type="ECO:0000313" key="4">
    <source>
        <dbReference type="EMBL" id="TKI64870.1"/>
    </source>
</evidence>
<feature type="DNA-binding region" description="H-T-H motif" evidence="2">
    <location>
        <begin position="11"/>
        <end position="30"/>
    </location>
</feature>
<keyword evidence="1 2" id="KW-0238">DNA-binding</keyword>
<dbReference type="SUPFAM" id="SSF48498">
    <property type="entry name" value="Tetracyclin repressor-like, C-terminal domain"/>
    <property type="match status" value="1"/>
</dbReference>
<dbReference type="PANTHER" id="PTHR30055">
    <property type="entry name" value="HTH-TYPE TRANSCRIPTIONAL REGULATOR RUTR"/>
    <property type="match status" value="1"/>
</dbReference>
<keyword evidence="5" id="KW-1185">Reference proteome</keyword>
<dbReference type="Gene3D" id="1.10.10.60">
    <property type="entry name" value="Homeodomain-like"/>
    <property type="match status" value="1"/>
</dbReference>
<dbReference type="Proteomes" id="UP000307808">
    <property type="component" value="Unassembled WGS sequence"/>
</dbReference>
<evidence type="ECO:0000313" key="5">
    <source>
        <dbReference type="Proteomes" id="UP000307808"/>
    </source>
</evidence>
<dbReference type="OrthoDB" id="3186364at2"/>
<protein>
    <submittedName>
        <fullName evidence="4">Helix-turn-helix transcriptional regulator</fullName>
    </submittedName>
</protein>
<dbReference type="AlphaFoldDB" id="A0A4U2YUL2"/>
<comment type="caution">
    <text evidence="4">The sequence shown here is derived from an EMBL/GenBank/DDBJ whole genome shotgun (WGS) entry which is preliminary data.</text>
</comment>
<sequence>MFARRGFHGVSVTDLGAAAGISGPALYKHFPSKDAILAEMLVSISEELLSVGRARAASAAETGDVRSALAALVGWHVDFALAHKALIIVQDRDWSSLPDEAREKVRGLQRDYVDLWATTLQELQPELTLDRARATVHATFGLINSTPRSARVPDEEMRDLLAEMAMRALDAA</sequence>
<dbReference type="GO" id="GO:0003700">
    <property type="term" value="F:DNA-binding transcription factor activity"/>
    <property type="evidence" value="ECO:0007669"/>
    <property type="project" value="TreeGrafter"/>
</dbReference>
<name>A0A4U2YUL2_9ACTN</name>
<gene>
    <name evidence="4" type="ORF">FC770_02350</name>
</gene>
<dbReference type="Pfam" id="PF17932">
    <property type="entry name" value="TetR_C_24"/>
    <property type="match status" value="1"/>
</dbReference>
<dbReference type="PANTHER" id="PTHR30055:SF237">
    <property type="entry name" value="TRANSCRIPTIONAL REPRESSOR MCE3R"/>
    <property type="match status" value="1"/>
</dbReference>
<dbReference type="PROSITE" id="PS50977">
    <property type="entry name" value="HTH_TETR_2"/>
    <property type="match status" value="1"/>
</dbReference>
<dbReference type="SUPFAM" id="SSF46689">
    <property type="entry name" value="Homeodomain-like"/>
    <property type="match status" value="1"/>
</dbReference>
<accession>A0A4U2YUL2</accession>
<evidence type="ECO:0000256" key="2">
    <source>
        <dbReference type="PROSITE-ProRule" id="PRU00335"/>
    </source>
</evidence>
<dbReference type="InterPro" id="IPR050109">
    <property type="entry name" value="HTH-type_TetR-like_transc_reg"/>
</dbReference>
<dbReference type="Gene3D" id="1.10.357.10">
    <property type="entry name" value="Tetracycline Repressor, domain 2"/>
    <property type="match status" value="1"/>
</dbReference>
<evidence type="ECO:0000259" key="3">
    <source>
        <dbReference type="PROSITE" id="PS50977"/>
    </source>
</evidence>
<reference evidence="4 5" key="1">
    <citation type="submission" date="2019-04" db="EMBL/GenBank/DDBJ databases">
        <authorList>
            <person name="Dong K."/>
        </authorList>
    </citation>
    <scope>NUCLEOTIDE SEQUENCE [LARGE SCALE GENOMIC DNA]</scope>
    <source>
        <strain evidence="5">dk3543</strain>
    </source>
</reference>
<dbReference type="Pfam" id="PF00440">
    <property type="entry name" value="TetR_N"/>
    <property type="match status" value="1"/>
</dbReference>
<dbReference type="InterPro" id="IPR001647">
    <property type="entry name" value="HTH_TetR"/>
</dbReference>
<dbReference type="InterPro" id="IPR041490">
    <property type="entry name" value="KstR2_TetR_C"/>
</dbReference>
<dbReference type="InterPro" id="IPR023772">
    <property type="entry name" value="DNA-bd_HTH_TetR-type_CS"/>
</dbReference>
<proteinExistence type="predicted"/>
<dbReference type="EMBL" id="SZPY01000001">
    <property type="protein sequence ID" value="TKI64870.1"/>
    <property type="molecule type" value="Genomic_DNA"/>
</dbReference>
<evidence type="ECO:0000256" key="1">
    <source>
        <dbReference type="ARBA" id="ARBA00023125"/>
    </source>
</evidence>
<feature type="domain" description="HTH tetR-type" evidence="3">
    <location>
        <begin position="1"/>
        <end position="48"/>
    </location>
</feature>
<dbReference type="InterPro" id="IPR036271">
    <property type="entry name" value="Tet_transcr_reg_TetR-rel_C_sf"/>
</dbReference>
<organism evidence="4 5">
    <name type="scientific">Nocardioides jishulii</name>
    <dbReference type="NCBI Taxonomy" id="2575440"/>
    <lineage>
        <taxon>Bacteria</taxon>
        <taxon>Bacillati</taxon>
        <taxon>Actinomycetota</taxon>
        <taxon>Actinomycetes</taxon>
        <taxon>Propionibacteriales</taxon>
        <taxon>Nocardioidaceae</taxon>
        <taxon>Nocardioides</taxon>
    </lineage>
</organism>
<dbReference type="InterPro" id="IPR009057">
    <property type="entry name" value="Homeodomain-like_sf"/>
</dbReference>
<dbReference type="GO" id="GO:0000976">
    <property type="term" value="F:transcription cis-regulatory region binding"/>
    <property type="evidence" value="ECO:0007669"/>
    <property type="project" value="TreeGrafter"/>
</dbReference>